<evidence type="ECO:0000313" key="2">
    <source>
        <dbReference type="Proteomes" id="UP000253606"/>
    </source>
</evidence>
<keyword evidence="2" id="KW-1185">Reference proteome</keyword>
<reference evidence="1 2" key="1">
    <citation type="journal article" date="2018" name="Front. Microbiol.">
        <title>Hydrolytic Capabilities as a Key to Environmental Success: Chitinolytic and Cellulolytic Acidobacteria From Acidic Sub-arctic Soils and Boreal Peatlands.</title>
        <authorList>
            <person name="Belova S.E."/>
            <person name="Ravin N.V."/>
            <person name="Pankratov T.A."/>
            <person name="Rakitin A.L."/>
            <person name="Ivanova A.A."/>
            <person name="Beletsky A.V."/>
            <person name="Mardanov A.V."/>
            <person name="Sinninghe Damste J.S."/>
            <person name="Dedysh S.N."/>
        </authorList>
    </citation>
    <scope>NUCLEOTIDE SEQUENCE [LARGE SCALE GENOMIC DNA]</scope>
    <source>
        <strain evidence="1 2">SBC82</strain>
    </source>
</reference>
<protein>
    <submittedName>
        <fullName evidence="1">Uncharacterized protein</fullName>
    </submittedName>
</protein>
<dbReference type="Proteomes" id="UP000253606">
    <property type="component" value="Chromosome"/>
</dbReference>
<dbReference type="EMBL" id="CP030840">
    <property type="protein sequence ID" value="AXC14040.1"/>
    <property type="molecule type" value="Genomic_DNA"/>
</dbReference>
<proteinExistence type="predicted"/>
<name>A0A2Z5G4Z5_9BACT</name>
<sequence>MPKHQKQKGSISDLFAASLSAFDQPSNLAPGEVLAAAVIPLVI</sequence>
<accession>A0A2Z5G4Z5</accession>
<dbReference type="KEGG" id="abas:ACPOL_4774"/>
<organism evidence="1 2">
    <name type="scientific">Acidisarcina polymorpha</name>
    <dbReference type="NCBI Taxonomy" id="2211140"/>
    <lineage>
        <taxon>Bacteria</taxon>
        <taxon>Pseudomonadati</taxon>
        <taxon>Acidobacteriota</taxon>
        <taxon>Terriglobia</taxon>
        <taxon>Terriglobales</taxon>
        <taxon>Acidobacteriaceae</taxon>
        <taxon>Acidisarcina</taxon>
    </lineage>
</organism>
<gene>
    <name evidence="1" type="ORF">ACPOL_4774</name>
</gene>
<dbReference type="AlphaFoldDB" id="A0A2Z5G4Z5"/>
<dbReference type="RefSeq" id="WP_275066492.1">
    <property type="nucleotide sequence ID" value="NZ_CP030840.1"/>
</dbReference>
<evidence type="ECO:0000313" key="1">
    <source>
        <dbReference type="EMBL" id="AXC14040.1"/>
    </source>
</evidence>